<feature type="chain" id="PRO_5003958282" evidence="7">
    <location>
        <begin position="23"/>
        <end position="250"/>
    </location>
</feature>
<dbReference type="PANTHER" id="PTHR30632:SF17">
    <property type="entry name" value="MOLYBDATE-BINDING PROTEIN MODA"/>
    <property type="match status" value="1"/>
</dbReference>
<keyword evidence="4 7" id="KW-0732">Signal</keyword>
<dbReference type="GO" id="GO:0030973">
    <property type="term" value="F:molybdate ion binding"/>
    <property type="evidence" value="ECO:0007669"/>
    <property type="project" value="TreeGrafter"/>
</dbReference>
<dbReference type="eggNOG" id="COG0725">
    <property type="taxonomic scope" value="Bacteria"/>
</dbReference>
<dbReference type="PIRSF" id="PIRSF004846">
    <property type="entry name" value="ModA"/>
    <property type="match status" value="1"/>
</dbReference>
<evidence type="ECO:0000313" key="8">
    <source>
        <dbReference type="EMBL" id="ELA09034.1"/>
    </source>
</evidence>
<comment type="subunit">
    <text evidence="5">The complex is composed of two ATP-binding proteins (ModC), two transmembrane proteins (ModB) and a solute-binding protein (ModA).</text>
</comment>
<keyword evidence="9" id="KW-1185">Reference proteome</keyword>
<evidence type="ECO:0000256" key="7">
    <source>
        <dbReference type="SAM" id="SignalP"/>
    </source>
</evidence>
<evidence type="ECO:0000256" key="6">
    <source>
        <dbReference type="PIRSR" id="PIRSR004846-1"/>
    </source>
</evidence>
<dbReference type="EMBL" id="ANIN01000001">
    <property type="protein sequence ID" value="ELA09034.1"/>
    <property type="molecule type" value="Genomic_DNA"/>
</dbReference>
<protein>
    <submittedName>
        <fullName evidence="8">Molybdate ABC transporter periplasmic molybdate-binding protein</fullName>
    </submittedName>
</protein>
<comment type="caution">
    <text evidence="8">The sequence shown here is derived from an EMBL/GenBank/DDBJ whole genome shotgun (WGS) entry which is preliminary data.</text>
</comment>
<organism evidence="8 9">
    <name type="scientific">Moraxella macacae 0408225</name>
    <dbReference type="NCBI Taxonomy" id="1230338"/>
    <lineage>
        <taxon>Bacteria</taxon>
        <taxon>Pseudomonadati</taxon>
        <taxon>Pseudomonadota</taxon>
        <taxon>Gammaproteobacteria</taxon>
        <taxon>Moraxellales</taxon>
        <taxon>Moraxellaceae</taxon>
        <taxon>Moraxella</taxon>
    </lineage>
</organism>
<dbReference type="FunFam" id="3.40.190.10:FF:000035">
    <property type="entry name" value="Molybdate ABC transporter substrate-binding protein"/>
    <property type="match status" value="1"/>
</dbReference>
<dbReference type="Pfam" id="PF13531">
    <property type="entry name" value="SBP_bac_11"/>
    <property type="match status" value="1"/>
</dbReference>
<dbReference type="GO" id="GO:0046872">
    <property type="term" value="F:metal ion binding"/>
    <property type="evidence" value="ECO:0007669"/>
    <property type="project" value="UniProtKB-KW"/>
</dbReference>
<feature type="binding site" evidence="6">
    <location>
        <position position="169"/>
    </location>
    <ligand>
        <name>molybdate</name>
        <dbReference type="ChEBI" id="CHEBI:36264"/>
    </ligand>
</feature>
<dbReference type="STRING" id="1230338.MOMA_01455"/>
<dbReference type="Proteomes" id="UP000023795">
    <property type="component" value="Unassembled WGS sequence"/>
</dbReference>
<dbReference type="AlphaFoldDB" id="L2F7I4"/>
<gene>
    <name evidence="8" type="ORF">MOMA_01455</name>
</gene>
<keyword evidence="3 6" id="KW-0479">Metal-binding</keyword>
<evidence type="ECO:0000256" key="2">
    <source>
        <dbReference type="ARBA" id="ARBA00022505"/>
    </source>
</evidence>
<accession>L2F7I4</accession>
<dbReference type="Gene3D" id="3.40.190.10">
    <property type="entry name" value="Periplasmic binding protein-like II"/>
    <property type="match status" value="2"/>
</dbReference>
<dbReference type="InterPro" id="IPR050682">
    <property type="entry name" value="ModA/WtpA"/>
</dbReference>
<dbReference type="GO" id="GO:1901359">
    <property type="term" value="F:tungstate binding"/>
    <property type="evidence" value="ECO:0007669"/>
    <property type="project" value="UniProtKB-ARBA"/>
</dbReference>
<feature type="signal peptide" evidence="7">
    <location>
        <begin position="1"/>
        <end position="22"/>
    </location>
</feature>
<dbReference type="GO" id="GO:0030288">
    <property type="term" value="C:outer membrane-bounded periplasmic space"/>
    <property type="evidence" value="ECO:0007669"/>
    <property type="project" value="TreeGrafter"/>
</dbReference>
<dbReference type="SUPFAM" id="SSF53850">
    <property type="entry name" value="Periplasmic binding protein-like II"/>
    <property type="match status" value="1"/>
</dbReference>
<dbReference type="InterPro" id="IPR005950">
    <property type="entry name" value="ModA"/>
</dbReference>
<dbReference type="PATRIC" id="fig|1230338.3.peg.320"/>
<dbReference type="OrthoDB" id="9785015at2"/>
<feature type="binding site" evidence="6">
    <location>
        <position position="58"/>
    </location>
    <ligand>
        <name>molybdate</name>
        <dbReference type="ChEBI" id="CHEBI:36264"/>
    </ligand>
</feature>
<dbReference type="PANTHER" id="PTHR30632">
    <property type="entry name" value="MOLYBDATE-BINDING PERIPLASMIC PROTEIN"/>
    <property type="match status" value="1"/>
</dbReference>
<dbReference type="GO" id="GO:0015689">
    <property type="term" value="P:molybdate ion transport"/>
    <property type="evidence" value="ECO:0007669"/>
    <property type="project" value="InterPro"/>
</dbReference>
<comment type="similarity">
    <text evidence="1">Belongs to the bacterial solute-binding protein ModA family.</text>
</comment>
<feature type="binding site" evidence="6">
    <location>
        <position position="31"/>
    </location>
    <ligand>
        <name>molybdate</name>
        <dbReference type="ChEBI" id="CHEBI:36264"/>
    </ligand>
</feature>
<sequence length="250" mass="27376">MNLKFTKIALTALAFCAFTAHADVTVYAAASLTDAINDVNRLYEKKYRTDVKASYAASSTLAKQIQNGAKADVYLSADIAWMKHIEKNNLVKSNNVIHLLGNRLVTIAPKASPIKTINMNAQTLDNQFTGKLCTGNTDSVPVGKYAKTALTSLNWWDSVQSRIVGTSDVRSALNFVDRGECGLGIVYATDAKIAKNVKVVGTFGLATHTPIVYPAGLINDNNDDAKRYYQFLQSDDAKKIFVKYGFSYLK</sequence>
<evidence type="ECO:0000313" key="9">
    <source>
        <dbReference type="Proteomes" id="UP000023795"/>
    </source>
</evidence>
<keyword evidence="2 6" id="KW-0500">Molybdenum</keyword>
<evidence type="ECO:0000256" key="5">
    <source>
        <dbReference type="ARBA" id="ARBA00062515"/>
    </source>
</evidence>
<feature type="binding site" evidence="6">
    <location>
        <position position="187"/>
    </location>
    <ligand>
        <name>molybdate</name>
        <dbReference type="ChEBI" id="CHEBI:36264"/>
    </ligand>
</feature>
<name>L2F7I4_9GAMM</name>
<proteinExistence type="inferred from homology"/>
<dbReference type="RefSeq" id="WP_009501437.1">
    <property type="nucleotide sequence ID" value="NZ_ANIN01000001.1"/>
</dbReference>
<dbReference type="NCBIfam" id="TIGR01256">
    <property type="entry name" value="modA"/>
    <property type="match status" value="1"/>
</dbReference>
<reference evidence="8 9" key="1">
    <citation type="journal article" date="2013" name="Genome Announc.">
        <title>Genome Sequence of Moraxella macacae 0408225, a Novel Bacterial Species Isolated from a Cynomolgus Macaque with Epistaxis.</title>
        <authorList>
            <person name="Ladner J.T."/>
            <person name="Whitehouse C.A."/>
            <person name="Koroleva G.I."/>
            <person name="Palacios G.F."/>
        </authorList>
    </citation>
    <scope>NUCLEOTIDE SEQUENCE [LARGE SCALE GENOMIC DNA]</scope>
    <source>
        <strain evidence="8 9">0408225</strain>
    </source>
</reference>
<evidence type="ECO:0000256" key="3">
    <source>
        <dbReference type="ARBA" id="ARBA00022723"/>
    </source>
</evidence>
<evidence type="ECO:0000256" key="4">
    <source>
        <dbReference type="ARBA" id="ARBA00022729"/>
    </source>
</evidence>
<evidence type="ECO:0000256" key="1">
    <source>
        <dbReference type="ARBA" id="ARBA00009175"/>
    </source>
</evidence>